<proteinExistence type="predicted"/>
<dbReference type="EMBL" id="JNAD02000004">
    <property type="protein sequence ID" value="RKM96743.1"/>
    <property type="molecule type" value="Genomic_DNA"/>
</dbReference>
<accession>A0A454L374</accession>
<gene>
    <name evidence="1" type="ORF">SFRA_009695</name>
</gene>
<dbReference type="InterPro" id="IPR024344">
    <property type="entry name" value="MDMPI_metal-binding"/>
</dbReference>
<dbReference type="Pfam" id="PF11716">
    <property type="entry name" value="MDMPI_N"/>
    <property type="match status" value="1"/>
</dbReference>
<reference evidence="1 2" key="1">
    <citation type="journal article" date="2014" name="Genome Announc.">
        <title>Draft Genome Sequence of Streptomyces fradiae ATCC 19609, a Strain Highly Sensitive to Antibiotics.</title>
        <authorList>
            <person name="Bekker O.B."/>
            <person name="Klimina K.M."/>
            <person name="Vatlin A.A."/>
            <person name="Zakharevich N.V."/>
            <person name="Kasianov A.S."/>
            <person name="Danilenko V.N."/>
        </authorList>
    </citation>
    <scope>NUCLEOTIDE SEQUENCE [LARGE SCALE GENOMIC DNA]</scope>
    <source>
        <strain evidence="1 2">ATCC 19609</strain>
    </source>
</reference>
<sequence length="202" mass="21148">MCGDDVRAAAGAALSFLEPRVDRDWSVPVPGLDFTVASVLAHAGQGPLWYVLDLVGGPEDDAAFEIGVRPDAGPRALLRSLRTAAHLGATTVDGLPATARGFHPCGAADPSGFAAMACDEILVHTHDAATGLGEDFRPDQSLARRVLARLFPRQAPGADAWATLLWAHGRLDLPNAPRPRDWRWHSAPVAGGDGDGATPRGA</sequence>
<name>A0A454L374_9ACTN</name>
<keyword evidence="2" id="KW-1185">Reference proteome</keyword>
<dbReference type="AlphaFoldDB" id="A0A454L374"/>
<comment type="caution">
    <text evidence="1">The sequence shown here is derived from an EMBL/GenBank/DDBJ whole genome shotgun (WGS) entry which is preliminary data.</text>
</comment>
<evidence type="ECO:0000313" key="1">
    <source>
        <dbReference type="EMBL" id="RKM96743.1"/>
    </source>
</evidence>
<evidence type="ECO:0000313" key="2">
    <source>
        <dbReference type="Proteomes" id="UP000028058"/>
    </source>
</evidence>
<protein>
    <submittedName>
        <fullName evidence="1">Uncharacterized protein</fullName>
    </submittedName>
</protein>
<organism evidence="1 2">
    <name type="scientific">Streptomyces xinghaiensis</name>
    <dbReference type="NCBI Taxonomy" id="1038928"/>
    <lineage>
        <taxon>Bacteria</taxon>
        <taxon>Bacillati</taxon>
        <taxon>Actinomycetota</taxon>
        <taxon>Actinomycetes</taxon>
        <taxon>Kitasatosporales</taxon>
        <taxon>Streptomycetaceae</taxon>
        <taxon>Streptomyces</taxon>
    </lineage>
</organism>
<dbReference type="SUPFAM" id="SSF109854">
    <property type="entry name" value="DinB/YfiT-like putative metalloenzymes"/>
    <property type="match status" value="1"/>
</dbReference>
<dbReference type="InterPro" id="IPR034660">
    <property type="entry name" value="DinB/YfiT-like"/>
</dbReference>
<dbReference type="Proteomes" id="UP000028058">
    <property type="component" value="Unassembled WGS sequence"/>
</dbReference>
<dbReference type="OrthoDB" id="4453346at2"/>
<dbReference type="GO" id="GO:0046872">
    <property type="term" value="F:metal ion binding"/>
    <property type="evidence" value="ECO:0007669"/>
    <property type="project" value="InterPro"/>
</dbReference>